<keyword evidence="8" id="KW-1185">Reference proteome</keyword>
<dbReference type="Gene3D" id="1.20.1070.10">
    <property type="entry name" value="Rhodopsin 7-helix transmembrane proteins"/>
    <property type="match status" value="1"/>
</dbReference>
<evidence type="ECO:0000256" key="2">
    <source>
        <dbReference type="ARBA" id="ARBA00022692"/>
    </source>
</evidence>
<keyword evidence="4 5" id="KW-0472">Membrane</keyword>
<keyword evidence="3 5" id="KW-1133">Transmembrane helix</keyword>
<feature type="domain" description="G-protein coupled receptors family 1 profile" evidence="6">
    <location>
        <begin position="1"/>
        <end position="190"/>
    </location>
</feature>
<feature type="transmembrane region" description="Helical" evidence="5">
    <location>
        <begin position="121"/>
        <end position="138"/>
    </location>
</feature>
<evidence type="ECO:0000313" key="8">
    <source>
        <dbReference type="Proteomes" id="UP000050794"/>
    </source>
</evidence>
<protein>
    <submittedName>
        <fullName evidence="9">G_PROTEIN_RECEP_F1_2 domain-containing protein</fullName>
    </submittedName>
</protein>
<evidence type="ECO:0000256" key="1">
    <source>
        <dbReference type="ARBA" id="ARBA00004370"/>
    </source>
</evidence>
<evidence type="ECO:0000256" key="4">
    <source>
        <dbReference type="ARBA" id="ARBA00023136"/>
    </source>
</evidence>
<gene>
    <name evidence="7" type="ORF">TCNE_LOCUS11522</name>
</gene>
<evidence type="ECO:0000313" key="9">
    <source>
        <dbReference type="WBParaSite" id="TCNE_0001152201-mRNA-1"/>
    </source>
</evidence>
<dbReference type="InterPro" id="IPR017452">
    <property type="entry name" value="GPCR_Rhodpsn_7TM"/>
</dbReference>
<dbReference type="EMBL" id="UYWY01020891">
    <property type="protein sequence ID" value="VDM42843.1"/>
    <property type="molecule type" value="Genomic_DNA"/>
</dbReference>
<reference evidence="7 8" key="2">
    <citation type="submission" date="2018-11" db="EMBL/GenBank/DDBJ databases">
        <authorList>
            <consortium name="Pathogen Informatics"/>
        </authorList>
    </citation>
    <scope>NUCLEOTIDE SEQUENCE [LARGE SCALE GENOMIC DNA]</scope>
</reference>
<keyword evidence="2 5" id="KW-0812">Transmembrane</keyword>
<dbReference type="PANTHER" id="PTHR24224">
    <property type="entry name" value="CARDIOACCELERATORY PEPTIDE RECEPTOR-RELATED"/>
    <property type="match status" value="1"/>
</dbReference>
<name>A0A183USQ2_TOXCA</name>
<dbReference type="InterPro" id="IPR052665">
    <property type="entry name" value="Neuropeptide-GPCR"/>
</dbReference>
<evidence type="ECO:0000256" key="5">
    <source>
        <dbReference type="SAM" id="Phobius"/>
    </source>
</evidence>
<evidence type="ECO:0000256" key="3">
    <source>
        <dbReference type="ARBA" id="ARBA00022989"/>
    </source>
</evidence>
<dbReference type="WBParaSite" id="TCNE_0001152201-mRNA-1">
    <property type="protein sequence ID" value="TCNE_0001152201-mRNA-1"/>
    <property type="gene ID" value="TCNE_0001152201"/>
</dbReference>
<sequence>MCKFSAFATNASACFVNWSWLSMFLQRFVHIFFPMSSSARSGKLLAVVAMIATLTQAWTPILLTENTLDSVDSVYCGPDTRLTIAIIESTVTYTLPFVLTLLTDISVLYFERRRNRSMKRCLLMATTNLLLNLPNFLLQLCDELLNLRLSEANSIFYIYADAIAYTLYMLQFPIFALYTHYLKQDMREKR</sequence>
<dbReference type="Proteomes" id="UP000050794">
    <property type="component" value="Unassembled WGS sequence"/>
</dbReference>
<feature type="transmembrane region" description="Helical" evidence="5">
    <location>
        <begin position="158"/>
        <end position="181"/>
    </location>
</feature>
<organism evidence="8 9">
    <name type="scientific">Toxocara canis</name>
    <name type="common">Canine roundworm</name>
    <dbReference type="NCBI Taxonomy" id="6265"/>
    <lineage>
        <taxon>Eukaryota</taxon>
        <taxon>Metazoa</taxon>
        <taxon>Ecdysozoa</taxon>
        <taxon>Nematoda</taxon>
        <taxon>Chromadorea</taxon>
        <taxon>Rhabditida</taxon>
        <taxon>Spirurina</taxon>
        <taxon>Ascaridomorpha</taxon>
        <taxon>Ascaridoidea</taxon>
        <taxon>Toxocaridae</taxon>
        <taxon>Toxocara</taxon>
    </lineage>
</organism>
<proteinExistence type="predicted"/>
<dbReference type="SUPFAM" id="SSF81321">
    <property type="entry name" value="Family A G protein-coupled receptor-like"/>
    <property type="match status" value="1"/>
</dbReference>
<dbReference type="GO" id="GO:0016020">
    <property type="term" value="C:membrane"/>
    <property type="evidence" value="ECO:0007669"/>
    <property type="project" value="UniProtKB-SubCell"/>
</dbReference>
<dbReference type="PROSITE" id="PS50262">
    <property type="entry name" value="G_PROTEIN_RECEP_F1_2"/>
    <property type="match status" value="1"/>
</dbReference>
<evidence type="ECO:0000313" key="7">
    <source>
        <dbReference type="EMBL" id="VDM42843.1"/>
    </source>
</evidence>
<feature type="transmembrane region" description="Helical" evidence="5">
    <location>
        <begin position="44"/>
        <end position="63"/>
    </location>
</feature>
<dbReference type="PANTHER" id="PTHR24224:SF1">
    <property type="entry name" value="G-PROTEIN COUPLED RECEPTORS FAMILY 1 PROFILE DOMAIN-CONTAINING PROTEIN"/>
    <property type="match status" value="1"/>
</dbReference>
<accession>A0A183USQ2</accession>
<evidence type="ECO:0000259" key="6">
    <source>
        <dbReference type="PROSITE" id="PS50262"/>
    </source>
</evidence>
<comment type="subcellular location">
    <subcellularLocation>
        <location evidence="1">Membrane</location>
    </subcellularLocation>
</comment>
<reference evidence="9" key="1">
    <citation type="submission" date="2016-06" db="UniProtKB">
        <authorList>
            <consortium name="WormBaseParasite"/>
        </authorList>
    </citation>
    <scope>IDENTIFICATION</scope>
</reference>
<dbReference type="AlphaFoldDB" id="A0A183USQ2"/>
<feature type="transmembrane region" description="Helical" evidence="5">
    <location>
        <begin position="83"/>
        <end position="109"/>
    </location>
</feature>